<dbReference type="PANTHER" id="PTHR11439">
    <property type="entry name" value="GAG-POL-RELATED RETROTRANSPOSON"/>
    <property type="match status" value="1"/>
</dbReference>
<dbReference type="CDD" id="cd09272">
    <property type="entry name" value="RNase_HI_RT_Ty1"/>
    <property type="match status" value="1"/>
</dbReference>
<dbReference type="Gene3D" id="3.90.226.10">
    <property type="entry name" value="2-enoyl-CoA Hydratase, Chain A, domain 1"/>
    <property type="match status" value="1"/>
</dbReference>
<dbReference type="EMBL" id="AM478649">
    <property type="protein sequence ID" value="CAN68534.1"/>
    <property type="molecule type" value="Genomic_DNA"/>
</dbReference>
<dbReference type="SUPFAM" id="SSF56672">
    <property type="entry name" value="DNA/RNA polymerases"/>
    <property type="match status" value="1"/>
</dbReference>
<organism evidence="1">
    <name type="scientific">Vitis vinifera</name>
    <name type="common">Grape</name>
    <dbReference type="NCBI Taxonomy" id="29760"/>
    <lineage>
        <taxon>Eukaryota</taxon>
        <taxon>Viridiplantae</taxon>
        <taxon>Streptophyta</taxon>
        <taxon>Embryophyta</taxon>
        <taxon>Tracheophyta</taxon>
        <taxon>Spermatophyta</taxon>
        <taxon>Magnoliopsida</taxon>
        <taxon>eudicotyledons</taxon>
        <taxon>Gunneridae</taxon>
        <taxon>Pentapetalae</taxon>
        <taxon>rosids</taxon>
        <taxon>Vitales</taxon>
        <taxon>Vitaceae</taxon>
        <taxon>Viteae</taxon>
        <taxon>Vitis</taxon>
    </lineage>
</organism>
<dbReference type="ExpressionAtlas" id="A5C1D6">
    <property type="expression patterns" value="baseline and differential"/>
</dbReference>
<dbReference type="PANTHER" id="PTHR11439:SF497">
    <property type="entry name" value="CYSTEINE-RICH RLK (RECEPTOR-LIKE PROTEIN KINASE) 8"/>
    <property type="match status" value="1"/>
</dbReference>
<accession>A5C1D6</accession>
<protein>
    <recommendedName>
        <fullName evidence="2">Retrovirus-related Pol polyprotein from transposon RE1</fullName>
    </recommendedName>
</protein>
<gene>
    <name evidence="1" type="ORF">VITISV_015979</name>
</gene>
<evidence type="ECO:0000313" key="1">
    <source>
        <dbReference type="EMBL" id="CAN68534.1"/>
    </source>
</evidence>
<dbReference type="SUPFAM" id="SSF52096">
    <property type="entry name" value="ClpP/crotonase"/>
    <property type="match status" value="1"/>
</dbReference>
<reference evidence="1" key="1">
    <citation type="journal article" date="2007" name="PLoS ONE">
        <title>The first genome sequence of an elite grapevine cultivar (Pinot noir Vitis vinifera L.): coping with a highly heterozygous genome.</title>
        <authorList>
            <person name="Velasco R."/>
            <person name="Zharkikh A."/>
            <person name="Troggio M."/>
            <person name="Cartwright D.A."/>
            <person name="Cestaro A."/>
            <person name="Pruss D."/>
            <person name="Pindo M."/>
            <person name="FitzGerald L.M."/>
            <person name="Vezzulli S."/>
            <person name="Reid J."/>
            <person name="Malacarne G."/>
            <person name="Iliev D."/>
            <person name="Coppola G."/>
            <person name="Wardell B."/>
            <person name="Micheletti D."/>
            <person name="Macalma T."/>
            <person name="Facci M."/>
            <person name="Mitchell J.T."/>
            <person name="Perazzolli M."/>
            <person name="Eldredge G."/>
            <person name="Gatto P."/>
            <person name="Oyzerski R."/>
            <person name="Moretto M."/>
            <person name="Gutin N."/>
            <person name="Stefanini M."/>
            <person name="Chen Y."/>
            <person name="Segala C."/>
            <person name="Davenport C."/>
            <person name="Dematte L."/>
            <person name="Mraz A."/>
            <person name="Battilana J."/>
            <person name="Stormo K."/>
            <person name="Costa F."/>
            <person name="Tao Q."/>
            <person name="Si-Ammour A."/>
            <person name="Harkins T."/>
            <person name="Lackey A."/>
            <person name="Perbost C."/>
            <person name="Taillon B."/>
            <person name="Stella A."/>
            <person name="Solovyev V."/>
            <person name="Fawcett J.A."/>
            <person name="Sterck L."/>
            <person name="Vandepoele K."/>
            <person name="Grando S.M."/>
            <person name="Toppo S."/>
            <person name="Moser C."/>
            <person name="Lanchbury J."/>
            <person name="Bogden R."/>
            <person name="Skolnick M."/>
            <person name="Sgaramella V."/>
            <person name="Bhatnagar S.K."/>
            <person name="Fontana P."/>
            <person name="Gutin A."/>
            <person name="Van de Peer Y."/>
            <person name="Salamini F."/>
            <person name="Viola R."/>
        </authorList>
    </citation>
    <scope>NUCLEOTIDE SEQUENCE</scope>
</reference>
<proteinExistence type="predicted"/>
<name>A5C1D6_VITVI</name>
<dbReference type="InterPro" id="IPR043502">
    <property type="entry name" value="DNA/RNA_pol_sf"/>
</dbReference>
<dbReference type="InterPro" id="IPR029045">
    <property type="entry name" value="ClpP/crotonase-like_dom_sf"/>
</dbReference>
<sequence length="334" mass="37225">MKDLGKLTYFLGLEVHHRASGIFVNQHKYIQDLITLVGLEDTSSIDTPMEVNVKYRKDEGDLLDDPTLYRRLVGSLIYLITTRPDISYAVHQVIQRIIRYLRGSPTRGLFFPTGSSLQLVAYSDADWGDALISWRCKKQDRVSKSSTEAEYRAMSTACSEIIWLRGLLEELGFPQTTSTPLHANHTSAIQIATNPVFHEHTLESWVISLPHISSDLQVADIFTKALTRQRHQFLVGKLLLNMKAMKFGCAVVVLYGFLTIESAGICAMTIEGVALGERIEMALLCNLRIYGENEVLDLPETGLDIIPGAQGIQRLPGLVGKSVATEFILTKSES</sequence>
<evidence type="ECO:0008006" key="2">
    <source>
        <dbReference type="Google" id="ProtNLM"/>
    </source>
</evidence>
<dbReference type="AlphaFoldDB" id="A5C1D6"/>